<dbReference type="EMBL" id="LHQS01000001">
    <property type="protein sequence ID" value="RXE57119.1"/>
    <property type="molecule type" value="Genomic_DNA"/>
</dbReference>
<reference evidence="2 3" key="1">
    <citation type="journal article" date="2015" name="Int. J. Syst. Evol. Microbiol.">
        <title>Methanoculleus taiwanensis sp. nov., a methanogen isolated from deep marine sediment at the deformation front area near Taiwan.</title>
        <authorList>
            <person name="Weng C.Y."/>
            <person name="Chen S.C."/>
            <person name="Lai M.C."/>
            <person name="Wu S.Y."/>
            <person name="Lin S."/>
            <person name="Yang T.F."/>
            <person name="Chen P.C."/>
        </authorList>
    </citation>
    <scope>NUCLEOTIDE SEQUENCE [LARGE SCALE GENOMIC DNA]</scope>
    <source>
        <strain evidence="2 3">CYW4</strain>
    </source>
</reference>
<name>A0A498H276_9EURY</name>
<sequence length="80" mass="8845">MKIAAVAGGPREMQSRGDDVQPERNACLCRLFLRRVRADAGERGERLLYPDQGVEMAEMPGCFAETVPLTEPAAIHFNNN</sequence>
<dbReference type="AlphaFoldDB" id="A0A498H276"/>
<dbReference type="RefSeq" id="WP_128692882.1">
    <property type="nucleotide sequence ID" value="NZ_LHQS01000001.1"/>
</dbReference>
<comment type="caution">
    <text evidence="2">The sequence shown here is derived from an EMBL/GenBank/DDBJ whole genome shotgun (WGS) entry which is preliminary data.</text>
</comment>
<evidence type="ECO:0000256" key="1">
    <source>
        <dbReference type="SAM" id="MobiDB-lite"/>
    </source>
</evidence>
<gene>
    <name evidence="2" type="ORF">ABH15_03055</name>
</gene>
<proteinExistence type="predicted"/>
<evidence type="ECO:0000313" key="2">
    <source>
        <dbReference type="EMBL" id="RXE57119.1"/>
    </source>
</evidence>
<feature type="region of interest" description="Disordered" evidence="1">
    <location>
        <begin position="1"/>
        <end position="20"/>
    </location>
</feature>
<evidence type="ECO:0000313" key="3">
    <source>
        <dbReference type="Proteomes" id="UP000290932"/>
    </source>
</evidence>
<organism evidence="2 3">
    <name type="scientific">Methanoculleus taiwanensis</name>
    <dbReference type="NCBI Taxonomy" id="1550565"/>
    <lineage>
        <taxon>Archaea</taxon>
        <taxon>Methanobacteriati</taxon>
        <taxon>Methanobacteriota</taxon>
        <taxon>Stenosarchaea group</taxon>
        <taxon>Methanomicrobia</taxon>
        <taxon>Methanomicrobiales</taxon>
        <taxon>Methanomicrobiaceae</taxon>
        <taxon>Methanoculleus</taxon>
    </lineage>
</organism>
<protein>
    <submittedName>
        <fullName evidence="2">Uncharacterized protein</fullName>
    </submittedName>
</protein>
<dbReference type="Proteomes" id="UP000290932">
    <property type="component" value="Unassembled WGS sequence"/>
</dbReference>
<keyword evidence="3" id="KW-1185">Reference proteome</keyword>
<accession>A0A498H276</accession>